<sequence length="239" mass="28065">MSLSNYVEQLLQEKSDVRIFSFEYEGKRYWLKQTEKLSFIWRLLKSNPEETLKREITRLQELNTKSAPVPKLILFGDNFFVTENMGVSANHLVENENLSIERRNQVLLDCAKALTDLHKQNIAHGRPALRDMIWQEGKVAFVDFECMSASRDIGWHKVRDGLVFIHSLGRTADISDEQIALTISHYRTHCETDTWQRTVDFVYKCRALYYILRLFKPIAKMDLIAIYRLFEAVLKTKET</sequence>
<gene>
    <name evidence="1" type="ORF">NCTC1659_01790</name>
    <name evidence="2" type="ORF">NCTC8540_01096</name>
</gene>
<dbReference type="EMBL" id="UGHJ01000001">
    <property type="protein sequence ID" value="STO68596.1"/>
    <property type="molecule type" value="Genomic_DNA"/>
</dbReference>
<keyword evidence="3" id="KW-1185">Reference proteome</keyword>
<dbReference type="AlphaFoldDB" id="A0A1V4B3T9"/>
<accession>A0A1V4B3T9</accession>
<keyword evidence="1" id="KW-0723">Serine/threonine-protein kinase</keyword>
<protein>
    <submittedName>
        <fullName evidence="1">Mn2+-dependent serine/threonine protein kinase</fullName>
    </submittedName>
</protein>
<dbReference type="Gene3D" id="1.10.510.10">
    <property type="entry name" value="Transferase(Phosphotransferase) domain 1"/>
    <property type="match status" value="1"/>
</dbReference>
<dbReference type="RefSeq" id="WP_078217598.1">
    <property type="nucleotide sequence ID" value="NZ_MUXZ01000004.1"/>
</dbReference>
<reference evidence="3 4" key="1">
    <citation type="submission" date="2018-06" db="EMBL/GenBank/DDBJ databases">
        <authorList>
            <consortium name="Pathogen Informatics"/>
            <person name="Doyle S."/>
        </authorList>
    </citation>
    <scope>NUCLEOTIDE SEQUENCE [LARGE SCALE GENOMIC DNA]</scope>
    <source>
        <strain evidence="1 3">NCTC1659</strain>
        <strain evidence="2 4">NCTC8540</strain>
    </source>
</reference>
<dbReference type="OrthoDB" id="5564772at2"/>
<dbReference type="GO" id="GO:0004674">
    <property type="term" value="F:protein serine/threonine kinase activity"/>
    <property type="evidence" value="ECO:0007669"/>
    <property type="project" value="UniProtKB-KW"/>
</dbReference>
<organism evidence="1 3">
    <name type="scientific">Canicola haemoglobinophilus</name>
    <dbReference type="NCBI Taxonomy" id="733"/>
    <lineage>
        <taxon>Bacteria</taxon>
        <taxon>Pseudomonadati</taxon>
        <taxon>Pseudomonadota</taxon>
        <taxon>Gammaproteobacteria</taxon>
        <taxon>Pasteurellales</taxon>
        <taxon>Pasteurellaceae</taxon>
        <taxon>Canicola</taxon>
    </lineage>
</organism>
<dbReference type="STRING" id="733.B0186_01400"/>
<dbReference type="Proteomes" id="UP000254329">
    <property type="component" value="Unassembled WGS sequence"/>
</dbReference>
<dbReference type="InterPro" id="IPR011009">
    <property type="entry name" value="Kinase-like_dom_sf"/>
</dbReference>
<evidence type="ECO:0000313" key="4">
    <source>
        <dbReference type="Proteomes" id="UP000254496"/>
    </source>
</evidence>
<dbReference type="SUPFAM" id="SSF56112">
    <property type="entry name" value="Protein kinase-like (PK-like)"/>
    <property type="match status" value="1"/>
</dbReference>
<dbReference type="Proteomes" id="UP000254496">
    <property type="component" value="Unassembled WGS sequence"/>
</dbReference>
<evidence type="ECO:0000313" key="3">
    <source>
        <dbReference type="Proteomes" id="UP000254329"/>
    </source>
</evidence>
<evidence type="ECO:0000313" key="1">
    <source>
        <dbReference type="EMBL" id="STO60500.1"/>
    </source>
</evidence>
<keyword evidence="1" id="KW-0418">Kinase</keyword>
<keyword evidence="1" id="KW-0808">Transferase</keyword>
<evidence type="ECO:0000313" key="2">
    <source>
        <dbReference type="EMBL" id="STO68596.1"/>
    </source>
</evidence>
<dbReference type="EMBL" id="UGHF01000001">
    <property type="protein sequence ID" value="STO60500.1"/>
    <property type="molecule type" value="Genomic_DNA"/>
</dbReference>
<proteinExistence type="predicted"/>
<name>A0A1V4B3T9_9PAST</name>